<dbReference type="EMBL" id="JAEDXU010000006">
    <property type="protein sequence ID" value="MBP1046977.1"/>
    <property type="molecule type" value="Genomic_DNA"/>
</dbReference>
<dbReference type="InterPro" id="IPR027994">
    <property type="entry name" value="WxL_dom"/>
</dbReference>
<proteinExistence type="predicted"/>
<organism evidence="3 4">
    <name type="scientific">Enterococcus larvae</name>
    <dbReference type="NCBI Taxonomy" id="2794352"/>
    <lineage>
        <taxon>Bacteria</taxon>
        <taxon>Bacillati</taxon>
        <taxon>Bacillota</taxon>
        <taxon>Bacilli</taxon>
        <taxon>Lactobacillales</taxon>
        <taxon>Enterococcaceae</taxon>
        <taxon>Enterococcus</taxon>
    </lineage>
</organism>
<comment type="caution">
    <text evidence="3">The sequence shown here is derived from an EMBL/GenBank/DDBJ whole genome shotgun (WGS) entry which is preliminary data.</text>
</comment>
<gene>
    <name evidence="3" type="ORF">I6N96_11920</name>
</gene>
<sequence length="1181" mass="127693">MKNRLNRIFTIVLSLLMLLSLQPFQLMQAQAEEASKGFVLTTADGTSSIELTEDRLVWLTLSDISSEKQEAGGGKAEYVLDLPEDVTFITYDEEQSTGKVDYDAAKRQVRFHFEAVDINAVFQLKVMAEEPADIFLSGKKLQDNTEAISTAVRVMTPQIPTGQYTMGSTDKREKTGEATAQVVEDEKRQTDFAASAGESADVSNLALDSVVDVSDWEGLILALANVSVSKINIVQSFAVPDNPLLSSFADIALGEGSNVSGGVYYFSFIASKTSRPVVIEGKNIDGKKPVIDFGALTIRFYDASVNTSSHWDLTWENLTTYHGNWYGFMTYEWLADAYEVNSILTYKDLADTGNQMLHSVYGQVFMEGEVVTLQESPYTSGLRTNWAINDIYQCNLHISNLTLRSGATFTGTTLNSGNVYLMNNGSLILEEGAVMTLNAPPNAAVGEAIGDILYIVSGNVELRENAILNLNSQTGRSNEASLYLATNSSKVEVGDHAQLNINSAGHTGAVAIVYLNGAELIVNPGGSLDIQCEGMGSSGSSIIYGYGVSTFIVHKKGSFNVVSDSTSLTNHLIYFTDQRSIFQFEDAQKVNLQKTKQIATGTANGLIYMAGTLGLLDIDVQSVKMWARDNMTDVPTESWTPIFKLKVKYNTVTPTVNEVSSLTQNTVTDFKSKFTTRNVQRVLFEYIPDVELTLDSTATDDRSAAGSRTVSGTASPGAYIRLSDTPYLTTDDPAIDPQLNSVQSPVTNPDETDPKLTDNFTIQAGLDGRFSFTLPAGSYFTAASRLKVYAFLNGKDVEVEQTVVDETAPIGTGVLVHAAVNEVVPTAALFVTNPQDTNPANTGFTYDYQDPGLVAGYMNTAGDYSVVILLKDDAQNVREVTADLKVHAANEAINGEDIVLYTSEIEHLTEAQLKSYVLLRSGPTAQRLDQGQLIDLTNKIIVANLGGLTSAATNGVYQVKLQVPKSAVPELSQDLEVMISVRIVDEGPTKPVDPENPAEGSEPPNGAENNGTGNTGLLRLDYIPEVFSFGTAKAAVKDQVYQAKKPKNTDDAELNKQWVQVSDDRMTVDGWSLTAKMTAEFSSDTSTLIGGYITLPEGKMYNTHTGATPVVDGSLKTGAVDLTTTEKIIFAAQSASDAGKLISTKVWDPEAVSLKVNGGTAKPNQIYKTTINWTITNTPAS</sequence>
<evidence type="ECO:0000256" key="1">
    <source>
        <dbReference type="SAM" id="MobiDB-lite"/>
    </source>
</evidence>
<feature type="compositionally biased region" description="Low complexity" evidence="1">
    <location>
        <begin position="1002"/>
        <end position="1015"/>
    </location>
</feature>
<feature type="domain" description="WxL" evidence="2">
    <location>
        <begin position="981"/>
        <end position="1179"/>
    </location>
</feature>
<feature type="region of interest" description="Disordered" evidence="1">
    <location>
        <begin position="986"/>
        <end position="1015"/>
    </location>
</feature>
<reference evidence="3 4" key="1">
    <citation type="submission" date="2020-12" db="EMBL/GenBank/DDBJ databases">
        <title>Vagococcus allomyrinae sp. nov. and Enterococcus lavae sp. nov., isolated from the larvae of Allomyrina dichotoma.</title>
        <authorList>
            <person name="Lee S.D."/>
        </authorList>
    </citation>
    <scope>NUCLEOTIDE SEQUENCE [LARGE SCALE GENOMIC DNA]</scope>
    <source>
        <strain evidence="3 4">BWM-S5</strain>
    </source>
</reference>
<accession>A0ABS4CL22</accession>
<evidence type="ECO:0000259" key="2">
    <source>
        <dbReference type="Pfam" id="PF13731"/>
    </source>
</evidence>
<dbReference type="Pfam" id="PF13731">
    <property type="entry name" value="WxL"/>
    <property type="match status" value="1"/>
</dbReference>
<keyword evidence="4" id="KW-1185">Reference proteome</keyword>
<protein>
    <submittedName>
        <fullName evidence="3">WxL domain-containing protein</fullName>
    </submittedName>
</protein>
<name>A0ABS4CL22_9ENTE</name>
<dbReference type="InterPro" id="IPR046776">
    <property type="entry name" value="Pectate_lyase_5"/>
</dbReference>
<evidence type="ECO:0000313" key="3">
    <source>
        <dbReference type="EMBL" id="MBP1046977.1"/>
    </source>
</evidence>
<dbReference type="RefSeq" id="WP_209557770.1">
    <property type="nucleotide sequence ID" value="NZ_JAEDXU010000006.1"/>
</dbReference>
<evidence type="ECO:0000313" key="4">
    <source>
        <dbReference type="Proteomes" id="UP000673375"/>
    </source>
</evidence>
<dbReference type="Pfam" id="PF20585">
    <property type="entry name" value="Pectate_lyase_5"/>
    <property type="match status" value="1"/>
</dbReference>
<dbReference type="Proteomes" id="UP000673375">
    <property type="component" value="Unassembled WGS sequence"/>
</dbReference>